<comment type="caution">
    <text evidence="3">The sequence shown here is derived from an EMBL/GenBank/DDBJ whole genome shotgun (WGS) entry which is preliminary data.</text>
</comment>
<evidence type="ECO:0000256" key="1">
    <source>
        <dbReference type="ARBA" id="ARBA00034120"/>
    </source>
</evidence>
<reference evidence="3 4" key="1">
    <citation type="submission" date="2016-10" db="EMBL/GenBank/DDBJ databases">
        <title>Comparative genome analysis of multiple Pseudomonas spp. focuses on biocontrol and plant growth promoting traits.</title>
        <authorList>
            <person name="Tao X.-Y."/>
            <person name="Taylor C.G."/>
        </authorList>
    </citation>
    <scope>NUCLEOTIDE SEQUENCE [LARGE SCALE GENOMIC DNA]</scope>
    <source>
        <strain evidence="3 4">38D4</strain>
    </source>
</reference>
<name>A0A423JN67_9PSED</name>
<protein>
    <recommendedName>
        <fullName evidence="2">Reverse transcriptase domain-containing protein</fullName>
    </recommendedName>
</protein>
<dbReference type="InterPro" id="IPR000477">
    <property type="entry name" value="RT_dom"/>
</dbReference>
<comment type="similarity">
    <text evidence="1">Belongs to the bacterial reverse transcriptase family.</text>
</comment>
<feature type="domain" description="Reverse transcriptase" evidence="2">
    <location>
        <begin position="1"/>
        <end position="82"/>
    </location>
</feature>
<dbReference type="Pfam" id="PF00078">
    <property type="entry name" value="RVT_1"/>
    <property type="match status" value="1"/>
</dbReference>
<gene>
    <name evidence="3" type="ORF">BK664_13080</name>
</gene>
<dbReference type="AlphaFoldDB" id="A0A423JN67"/>
<organism evidence="3 4">
    <name type="scientific">Pseudomonas brassicacearum</name>
    <dbReference type="NCBI Taxonomy" id="930166"/>
    <lineage>
        <taxon>Bacteria</taxon>
        <taxon>Pseudomonadati</taxon>
        <taxon>Pseudomonadota</taxon>
        <taxon>Gammaproteobacteria</taxon>
        <taxon>Pseudomonadales</taxon>
        <taxon>Pseudomonadaceae</taxon>
        <taxon>Pseudomonas</taxon>
    </lineage>
</organism>
<evidence type="ECO:0000259" key="2">
    <source>
        <dbReference type="PROSITE" id="PS50878"/>
    </source>
</evidence>
<dbReference type="Proteomes" id="UP000286351">
    <property type="component" value="Unassembled WGS sequence"/>
</dbReference>
<proteinExistence type="inferred from homology"/>
<dbReference type="SUPFAM" id="SSF56672">
    <property type="entry name" value="DNA/RNA polymerases"/>
    <property type="match status" value="1"/>
</dbReference>
<dbReference type="InterPro" id="IPR043502">
    <property type="entry name" value="DNA/RNA_pol_sf"/>
</dbReference>
<dbReference type="PROSITE" id="PS50878">
    <property type="entry name" value="RT_POL"/>
    <property type="match status" value="1"/>
</dbReference>
<evidence type="ECO:0000313" key="4">
    <source>
        <dbReference type="Proteomes" id="UP000286351"/>
    </source>
</evidence>
<dbReference type="PANTHER" id="PTHR34047:SF8">
    <property type="entry name" value="PROTEIN YKFC"/>
    <property type="match status" value="1"/>
</dbReference>
<dbReference type="InterPro" id="IPR051083">
    <property type="entry name" value="GrpII_Intron_Splice-Mob/Def"/>
</dbReference>
<evidence type="ECO:0000313" key="3">
    <source>
        <dbReference type="EMBL" id="RON39124.1"/>
    </source>
</evidence>
<dbReference type="EMBL" id="MOBO01000011">
    <property type="protein sequence ID" value="RON39124.1"/>
    <property type="molecule type" value="Genomic_DNA"/>
</dbReference>
<dbReference type="PANTHER" id="PTHR34047">
    <property type="entry name" value="NUCLEAR INTRON MATURASE 1, MITOCHONDRIAL-RELATED"/>
    <property type="match status" value="1"/>
</dbReference>
<sequence length="82" mass="9120">MDKAILQKWLKAGYVYQNELFPSHAGTPQGGIISPVLANMTLDGLEAMLAETFPNAKCTARKMQLLRYADDFIITFERVAGK</sequence>
<accession>A0A423JN67</accession>